<gene>
    <name evidence="1" type="ORF">K488DRAFT_91038</name>
</gene>
<keyword evidence="2" id="KW-1185">Reference proteome</keyword>
<organism evidence="1 2">
    <name type="scientific">Vararia minispora EC-137</name>
    <dbReference type="NCBI Taxonomy" id="1314806"/>
    <lineage>
        <taxon>Eukaryota</taxon>
        <taxon>Fungi</taxon>
        <taxon>Dikarya</taxon>
        <taxon>Basidiomycota</taxon>
        <taxon>Agaricomycotina</taxon>
        <taxon>Agaricomycetes</taxon>
        <taxon>Russulales</taxon>
        <taxon>Lachnocladiaceae</taxon>
        <taxon>Vararia</taxon>
    </lineage>
</organism>
<evidence type="ECO:0000313" key="2">
    <source>
        <dbReference type="Proteomes" id="UP000814128"/>
    </source>
</evidence>
<sequence length="223" mass="24361">MGFLYIARYITLVGSLVGAVIVLGMAADILSTTLQYLSSYFIFNALAVAIASLTILAILPMLIIDELRDRAFTSLVVVELTVLTILWILWLSTGAYAVWTDSFVFGTGSCNYANSEIAKVCREWNAVIAFCFLNWILAIVYTITILVMAIIAHTNGRRGFTTTVRHGFSTTHGPVLDVSPAAPVEKPTEEPYEPGHQLGAPAVVYTTRPHVPSTVERSYVAQV</sequence>
<dbReference type="EMBL" id="MU273940">
    <property type="protein sequence ID" value="KAI0027294.1"/>
    <property type="molecule type" value="Genomic_DNA"/>
</dbReference>
<reference evidence="1" key="2">
    <citation type="journal article" date="2022" name="New Phytol.">
        <title>Evolutionary transition to the ectomycorrhizal habit in the genomes of a hyperdiverse lineage of mushroom-forming fungi.</title>
        <authorList>
            <person name="Looney B."/>
            <person name="Miyauchi S."/>
            <person name="Morin E."/>
            <person name="Drula E."/>
            <person name="Courty P.E."/>
            <person name="Kohler A."/>
            <person name="Kuo A."/>
            <person name="LaButti K."/>
            <person name="Pangilinan J."/>
            <person name="Lipzen A."/>
            <person name="Riley R."/>
            <person name="Andreopoulos W."/>
            <person name="He G."/>
            <person name="Johnson J."/>
            <person name="Nolan M."/>
            <person name="Tritt A."/>
            <person name="Barry K.W."/>
            <person name="Grigoriev I.V."/>
            <person name="Nagy L.G."/>
            <person name="Hibbett D."/>
            <person name="Henrissat B."/>
            <person name="Matheny P.B."/>
            <person name="Labbe J."/>
            <person name="Martin F.M."/>
        </authorList>
    </citation>
    <scope>NUCLEOTIDE SEQUENCE</scope>
    <source>
        <strain evidence="1">EC-137</strain>
    </source>
</reference>
<comment type="caution">
    <text evidence="1">The sequence shown here is derived from an EMBL/GenBank/DDBJ whole genome shotgun (WGS) entry which is preliminary data.</text>
</comment>
<dbReference type="Proteomes" id="UP000814128">
    <property type="component" value="Unassembled WGS sequence"/>
</dbReference>
<accession>A0ACB8Q674</accession>
<proteinExistence type="predicted"/>
<reference evidence="1" key="1">
    <citation type="submission" date="2021-02" db="EMBL/GenBank/DDBJ databases">
        <authorList>
            <consortium name="DOE Joint Genome Institute"/>
            <person name="Ahrendt S."/>
            <person name="Looney B.P."/>
            <person name="Miyauchi S."/>
            <person name="Morin E."/>
            <person name="Drula E."/>
            <person name="Courty P.E."/>
            <person name="Chicoki N."/>
            <person name="Fauchery L."/>
            <person name="Kohler A."/>
            <person name="Kuo A."/>
            <person name="Labutti K."/>
            <person name="Pangilinan J."/>
            <person name="Lipzen A."/>
            <person name="Riley R."/>
            <person name="Andreopoulos W."/>
            <person name="He G."/>
            <person name="Johnson J."/>
            <person name="Barry K.W."/>
            <person name="Grigoriev I.V."/>
            <person name="Nagy L."/>
            <person name="Hibbett D."/>
            <person name="Henrissat B."/>
            <person name="Matheny P.B."/>
            <person name="Labbe J."/>
            <person name="Martin F."/>
        </authorList>
    </citation>
    <scope>NUCLEOTIDE SEQUENCE</scope>
    <source>
        <strain evidence="1">EC-137</strain>
    </source>
</reference>
<protein>
    <submittedName>
        <fullName evidence="1">Uncharacterized protein</fullName>
    </submittedName>
</protein>
<evidence type="ECO:0000313" key="1">
    <source>
        <dbReference type="EMBL" id="KAI0027294.1"/>
    </source>
</evidence>
<name>A0ACB8Q674_9AGAM</name>